<dbReference type="GO" id="GO:0003723">
    <property type="term" value="F:RNA binding"/>
    <property type="evidence" value="ECO:0007669"/>
    <property type="project" value="TreeGrafter"/>
</dbReference>
<dbReference type="PANTHER" id="PTHR31278">
    <property type="entry name" value="CHCHD1"/>
    <property type="match status" value="1"/>
</dbReference>
<dbReference type="GO" id="GO:0005761">
    <property type="term" value="C:mitochondrial ribosome"/>
    <property type="evidence" value="ECO:0007669"/>
    <property type="project" value="InterPro"/>
</dbReference>
<proteinExistence type="predicted"/>
<evidence type="ECO:0008006" key="3">
    <source>
        <dbReference type="Google" id="ProtNLM"/>
    </source>
</evidence>
<name>A0A9D4M1L3_DREPO</name>
<dbReference type="EMBL" id="JAIWYP010000002">
    <property type="protein sequence ID" value="KAH3869150.1"/>
    <property type="molecule type" value="Genomic_DNA"/>
</dbReference>
<evidence type="ECO:0000313" key="2">
    <source>
        <dbReference type="Proteomes" id="UP000828390"/>
    </source>
</evidence>
<reference evidence="1" key="1">
    <citation type="journal article" date="2019" name="bioRxiv">
        <title>The Genome of the Zebra Mussel, Dreissena polymorpha: A Resource for Invasive Species Research.</title>
        <authorList>
            <person name="McCartney M.A."/>
            <person name="Auch B."/>
            <person name="Kono T."/>
            <person name="Mallez S."/>
            <person name="Zhang Y."/>
            <person name="Obille A."/>
            <person name="Becker A."/>
            <person name="Abrahante J.E."/>
            <person name="Garbe J."/>
            <person name="Badalamenti J.P."/>
            <person name="Herman A."/>
            <person name="Mangelson H."/>
            <person name="Liachko I."/>
            <person name="Sullivan S."/>
            <person name="Sone E.D."/>
            <person name="Koren S."/>
            <person name="Silverstein K.A.T."/>
            <person name="Beckman K.B."/>
            <person name="Gohl D.M."/>
        </authorList>
    </citation>
    <scope>NUCLEOTIDE SEQUENCE</scope>
    <source>
        <strain evidence="1">Duluth1</strain>
        <tissue evidence="1">Whole animal</tissue>
    </source>
</reference>
<dbReference type="OrthoDB" id="5825849at2759"/>
<accession>A0A9D4M1L3</accession>
<keyword evidence="2" id="KW-1185">Reference proteome</keyword>
<dbReference type="GO" id="GO:0032543">
    <property type="term" value="P:mitochondrial translation"/>
    <property type="evidence" value="ECO:0007669"/>
    <property type="project" value="InterPro"/>
</dbReference>
<organism evidence="1 2">
    <name type="scientific">Dreissena polymorpha</name>
    <name type="common">Zebra mussel</name>
    <name type="synonym">Mytilus polymorpha</name>
    <dbReference type="NCBI Taxonomy" id="45954"/>
    <lineage>
        <taxon>Eukaryota</taxon>
        <taxon>Metazoa</taxon>
        <taxon>Spiralia</taxon>
        <taxon>Lophotrochozoa</taxon>
        <taxon>Mollusca</taxon>
        <taxon>Bivalvia</taxon>
        <taxon>Autobranchia</taxon>
        <taxon>Heteroconchia</taxon>
        <taxon>Euheterodonta</taxon>
        <taxon>Imparidentia</taxon>
        <taxon>Neoheterodontei</taxon>
        <taxon>Myida</taxon>
        <taxon>Dreissenoidea</taxon>
        <taxon>Dreissenidae</taxon>
        <taxon>Dreissena</taxon>
    </lineage>
</organism>
<dbReference type="Proteomes" id="UP000828390">
    <property type="component" value="Unassembled WGS sequence"/>
</dbReference>
<evidence type="ECO:0000313" key="1">
    <source>
        <dbReference type="EMBL" id="KAH3869150.1"/>
    </source>
</evidence>
<reference evidence="1" key="2">
    <citation type="submission" date="2020-11" db="EMBL/GenBank/DDBJ databases">
        <authorList>
            <person name="McCartney M.A."/>
            <person name="Auch B."/>
            <person name="Kono T."/>
            <person name="Mallez S."/>
            <person name="Becker A."/>
            <person name="Gohl D.M."/>
            <person name="Silverstein K.A.T."/>
            <person name="Koren S."/>
            <person name="Bechman K.B."/>
            <person name="Herman A."/>
            <person name="Abrahante J.E."/>
            <person name="Garbe J."/>
        </authorList>
    </citation>
    <scope>NUCLEOTIDE SEQUENCE</scope>
    <source>
        <strain evidence="1">Duluth1</strain>
        <tissue evidence="1">Whole animal</tissue>
    </source>
</reference>
<comment type="caution">
    <text evidence="1">The sequence shown here is derived from an EMBL/GenBank/DDBJ whole genome shotgun (WGS) entry which is preliminary data.</text>
</comment>
<dbReference type="PANTHER" id="PTHR31278:SF2">
    <property type="entry name" value="SMALL RIBOSOMAL SUBUNIT PROTEIN MS37"/>
    <property type="match status" value="1"/>
</dbReference>
<protein>
    <recommendedName>
        <fullName evidence="3">Coiled-coil-helix-coiled-coil-helix domain-containing protein 1</fullName>
    </recommendedName>
</protein>
<gene>
    <name evidence="1" type="ORF">DPMN_032310</name>
</gene>
<dbReference type="InterPro" id="IPR033620">
    <property type="entry name" value="Ribosomal_mS37_met"/>
</dbReference>
<sequence>MPRLTEVLCRKSSRNAPALKTTLNNVTTYKHRMIIRETVLRDRVAVKNVRLGNDACQDILQQLMSCWKKNEFKENTCMEEHGKFAACLATQKAQIEARMKVAEQTELGAVEGEERLNPTIANKLLRMYPQPPYEITITHSHGAEMKEPIVFRKKEATDEVNTMYKNI</sequence>
<dbReference type="AlphaFoldDB" id="A0A9D4M1L3"/>